<dbReference type="SUPFAM" id="SSF51735">
    <property type="entry name" value="NAD(P)-binding Rossmann-fold domains"/>
    <property type="match status" value="1"/>
</dbReference>
<dbReference type="InterPro" id="IPR003148">
    <property type="entry name" value="RCK_N"/>
</dbReference>
<evidence type="ECO:0000313" key="4">
    <source>
        <dbReference type="Proteomes" id="UP000886741"/>
    </source>
</evidence>
<evidence type="ECO:0000259" key="2">
    <source>
        <dbReference type="PROSITE" id="PS51202"/>
    </source>
</evidence>
<dbReference type="GO" id="GO:0008324">
    <property type="term" value="F:monoatomic cation transmembrane transporter activity"/>
    <property type="evidence" value="ECO:0007669"/>
    <property type="project" value="InterPro"/>
</dbReference>
<dbReference type="InterPro" id="IPR036721">
    <property type="entry name" value="RCK_C_sf"/>
</dbReference>
<dbReference type="Proteomes" id="UP000886741">
    <property type="component" value="Unassembled WGS sequence"/>
</dbReference>
<dbReference type="GO" id="GO:0006813">
    <property type="term" value="P:potassium ion transport"/>
    <property type="evidence" value="ECO:0007669"/>
    <property type="project" value="InterPro"/>
</dbReference>
<dbReference type="PANTHER" id="PTHR43833:SF7">
    <property type="entry name" value="KTR SYSTEM POTASSIUM UPTAKE PROTEIN C"/>
    <property type="match status" value="1"/>
</dbReference>
<dbReference type="EMBL" id="DVJJ01000001">
    <property type="protein sequence ID" value="HIS63736.1"/>
    <property type="molecule type" value="Genomic_DNA"/>
</dbReference>
<dbReference type="Gene3D" id="3.30.70.1450">
    <property type="entry name" value="Regulator of K+ conductance, C-terminal domain"/>
    <property type="match status" value="1"/>
</dbReference>
<dbReference type="PROSITE" id="PS51202">
    <property type="entry name" value="RCK_C"/>
    <property type="match status" value="1"/>
</dbReference>
<sequence>MKTYIVIGLGRFGTSVATRLYELGNEVLAIDAKEENIQQISDRVTHAAVGDARDEAVLRALGVRNFECAIVAIGEDLAASILITLTLKELGVPAVICKASNEAYKRALEKVGADRVVIPEREMAAKLAQNLSCSNILDFIELSDTYGIADVAVPESWVGKSIRELNVRAKYGINVLAVKVNGKLQVMPSADAHMEPGTVLVAMGTNEQLAKLQKR</sequence>
<proteinExistence type="predicted"/>
<dbReference type="PROSITE" id="PS51201">
    <property type="entry name" value="RCK_N"/>
    <property type="match status" value="1"/>
</dbReference>
<dbReference type="InterPro" id="IPR006037">
    <property type="entry name" value="RCK_C"/>
</dbReference>
<dbReference type="Gene3D" id="3.40.50.720">
    <property type="entry name" value="NAD(P)-binding Rossmann-like Domain"/>
    <property type="match status" value="1"/>
</dbReference>
<evidence type="ECO:0000259" key="1">
    <source>
        <dbReference type="PROSITE" id="PS51201"/>
    </source>
</evidence>
<dbReference type="Pfam" id="PF02080">
    <property type="entry name" value="TrkA_C"/>
    <property type="match status" value="1"/>
</dbReference>
<comment type="caution">
    <text evidence="3">The sequence shown here is derived from an EMBL/GenBank/DDBJ whole genome shotgun (WGS) entry which is preliminary data.</text>
</comment>
<reference evidence="3" key="1">
    <citation type="submission" date="2020-10" db="EMBL/GenBank/DDBJ databases">
        <authorList>
            <person name="Gilroy R."/>
        </authorList>
    </citation>
    <scope>NUCLEOTIDE SEQUENCE</scope>
    <source>
        <strain evidence="3">ChiBcec16-1751</strain>
    </source>
</reference>
<feature type="domain" description="RCK N-terminal" evidence="1">
    <location>
        <begin position="1"/>
        <end position="118"/>
    </location>
</feature>
<dbReference type="InterPro" id="IPR050721">
    <property type="entry name" value="Trk_Ktr_HKT_K-transport"/>
</dbReference>
<feature type="domain" description="RCK C-terminal" evidence="2">
    <location>
        <begin position="134"/>
        <end position="215"/>
    </location>
</feature>
<protein>
    <submittedName>
        <fullName evidence="3">TrkA family potassium uptake protein</fullName>
    </submittedName>
</protein>
<gene>
    <name evidence="3" type="ORF">IAA83_00010</name>
</gene>
<dbReference type="InterPro" id="IPR036291">
    <property type="entry name" value="NAD(P)-bd_dom_sf"/>
</dbReference>
<dbReference type="Pfam" id="PF02254">
    <property type="entry name" value="TrkA_N"/>
    <property type="match status" value="1"/>
</dbReference>
<name>A0A9D1F8J6_9FIRM</name>
<dbReference type="PANTHER" id="PTHR43833">
    <property type="entry name" value="POTASSIUM CHANNEL PROTEIN 2-RELATED-RELATED"/>
    <property type="match status" value="1"/>
</dbReference>
<dbReference type="SUPFAM" id="SSF116726">
    <property type="entry name" value="TrkA C-terminal domain-like"/>
    <property type="match status" value="1"/>
</dbReference>
<dbReference type="AlphaFoldDB" id="A0A9D1F8J6"/>
<organism evidence="3 4">
    <name type="scientific">Candidatus Avoscillospira avistercoris</name>
    <dbReference type="NCBI Taxonomy" id="2840707"/>
    <lineage>
        <taxon>Bacteria</taxon>
        <taxon>Bacillati</taxon>
        <taxon>Bacillota</taxon>
        <taxon>Clostridia</taxon>
        <taxon>Eubacteriales</taxon>
        <taxon>Oscillospiraceae</taxon>
        <taxon>Oscillospiraceae incertae sedis</taxon>
        <taxon>Candidatus Avoscillospira</taxon>
    </lineage>
</organism>
<accession>A0A9D1F8J6</accession>
<reference evidence="3" key="2">
    <citation type="journal article" date="2021" name="PeerJ">
        <title>Extensive microbial diversity within the chicken gut microbiome revealed by metagenomics and culture.</title>
        <authorList>
            <person name="Gilroy R."/>
            <person name="Ravi A."/>
            <person name="Getino M."/>
            <person name="Pursley I."/>
            <person name="Horton D.L."/>
            <person name="Alikhan N.F."/>
            <person name="Baker D."/>
            <person name="Gharbi K."/>
            <person name="Hall N."/>
            <person name="Watson M."/>
            <person name="Adriaenssens E.M."/>
            <person name="Foster-Nyarko E."/>
            <person name="Jarju S."/>
            <person name="Secka A."/>
            <person name="Antonio M."/>
            <person name="Oren A."/>
            <person name="Chaudhuri R.R."/>
            <person name="La Ragione R."/>
            <person name="Hildebrand F."/>
            <person name="Pallen M.J."/>
        </authorList>
    </citation>
    <scope>NUCLEOTIDE SEQUENCE</scope>
    <source>
        <strain evidence="3">ChiBcec16-1751</strain>
    </source>
</reference>
<evidence type="ECO:0000313" key="3">
    <source>
        <dbReference type="EMBL" id="HIS63736.1"/>
    </source>
</evidence>